<dbReference type="EMBL" id="QFGA01000003">
    <property type="protein sequence ID" value="TEB05025.1"/>
    <property type="molecule type" value="Genomic_DNA"/>
</dbReference>
<keyword evidence="2" id="KW-1185">Reference proteome</keyword>
<dbReference type="Proteomes" id="UP000298324">
    <property type="component" value="Unassembled WGS sequence"/>
</dbReference>
<reference evidence="1 2" key="1">
    <citation type="journal article" date="2018" name="Environ. Microbiol.">
        <title>Novel energy conservation strategies and behaviour of Pelotomaculum schinkii driving syntrophic propionate catabolism.</title>
        <authorList>
            <person name="Hidalgo-Ahumada C.A.P."/>
            <person name="Nobu M.K."/>
            <person name="Narihiro T."/>
            <person name="Tamaki H."/>
            <person name="Liu W.T."/>
            <person name="Kamagata Y."/>
            <person name="Stams A.J.M."/>
            <person name="Imachi H."/>
            <person name="Sousa D.Z."/>
        </authorList>
    </citation>
    <scope>NUCLEOTIDE SEQUENCE [LARGE SCALE GENOMIC DNA]</scope>
    <source>
        <strain evidence="1 2">HH</strain>
    </source>
</reference>
<accession>A0A4Y7R7S6</accession>
<organism evidence="1 2">
    <name type="scientific">Pelotomaculum schinkii</name>
    <dbReference type="NCBI Taxonomy" id="78350"/>
    <lineage>
        <taxon>Bacteria</taxon>
        <taxon>Bacillati</taxon>
        <taxon>Bacillota</taxon>
        <taxon>Clostridia</taxon>
        <taxon>Eubacteriales</taxon>
        <taxon>Desulfotomaculaceae</taxon>
        <taxon>Pelotomaculum</taxon>
    </lineage>
</organism>
<comment type="caution">
    <text evidence="1">The sequence shown here is derived from an EMBL/GenBank/DDBJ whole genome shotgun (WGS) entry which is preliminary data.</text>
</comment>
<proteinExistence type="predicted"/>
<evidence type="ECO:0000313" key="2">
    <source>
        <dbReference type="Proteomes" id="UP000298324"/>
    </source>
</evidence>
<dbReference type="AlphaFoldDB" id="A0A4Y7R7S6"/>
<sequence length="155" mass="17678">MRGVHFQPVSYFGRYPKVPSDEMRITLPELIREIEKQAGVGPDCFKFSHCDHPMCGFHGDFVVMPDGLMSLTKEQPKQNTCCCSSQMDKTPGSASAVEKNRNFVARRWLRRDDNCQNDDVTSLDGFLSRLRTHGLTITAMAFQDAYNVDIERLRN</sequence>
<name>A0A4Y7R7S6_9FIRM</name>
<gene>
    <name evidence="1" type="ORF">Psch_03788</name>
</gene>
<evidence type="ECO:0000313" key="1">
    <source>
        <dbReference type="EMBL" id="TEB05025.1"/>
    </source>
</evidence>
<protein>
    <submittedName>
        <fullName evidence="1">Uncharacterized protein</fullName>
    </submittedName>
</protein>